<dbReference type="InterPro" id="IPR042046">
    <property type="entry name" value="Lipoprotein_11_N"/>
</dbReference>
<organism evidence="2 3">
    <name type="scientific">Chilo suppressalis</name>
    <name type="common">Asiatic rice borer moth</name>
    <dbReference type="NCBI Taxonomy" id="168631"/>
    <lineage>
        <taxon>Eukaryota</taxon>
        <taxon>Metazoa</taxon>
        <taxon>Ecdysozoa</taxon>
        <taxon>Arthropoda</taxon>
        <taxon>Hexapoda</taxon>
        <taxon>Insecta</taxon>
        <taxon>Pterygota</taxon>
        <taxon>Neoptera</taxon>
        <taxon>Endopterygota</taxon>
        <taxon>Lepidoptera</taxon>
        <taxon>Glossata</taxon>
        <taxon>Ditrysia</taxon>
        <taxon>Pyraloidea</taxon>
        <taxon>Crambidae</taxon>
        <taxon>Crambinae</taxon>
        <taxon>Chilo</taxon>
    </lineage>
</organism>
<gene>
    <name evidence="2" type="ORF">CHILSU_LOCUS4240</name>
</gene>
<protein>
    <submittedName>
        <fullName evidence="2">Uncharacterized protein</fullName>
    </submittedName>
</protein>
<dbReference type="InterPro" id="IPR004943">
    <property type="entry name" value="Lipoprotein_11"/>
</dbReference>
<keyword evidence="3" id="KW-1185">Reference proteome</keyword>
<dbReference type="Gene3D" id="2.80.10.50">
    <property type="match status" value="1"/>
</dbReference>
<keyword evidence="1" id="KW-0732">Signal</keyword>
<dbReference type="Pfam" id="PF03260">
    <property type="entry name" value="Lipoprotein_11"/>
    <property type="match status" value="1"/>
</dbReference>
<proteinExistence type="predicted"/>
<sequence length="425" mass="48316">MTSFENWKTASSPNYGPCGNVDKIYPYSEVPFIGQYKLVQIPRDSQLIDLVDYWGEGRIKTTEEGISGFIDCYNVNHPHQCVSNGPDRGRKIPNRVPVLSYTTCDTSSYIKENSVRIVTLMGAPINNSCAKDIARMVSKSEGKVVVYGFKRTSADIRNLESELAVYNFIHCADHVLPRQLNDLTLYDNIRNSAVIKNDLKQNICFGKYESAVELCKSLLFSSYCEVIYEVVNQLLEENCKNVMNLAYKLWNSDAQSVVINHFPCEFKAILNEDFVTIVNKKNSSALKLAVILDGMNDRRAWGDGKDKTSKRIVWQLYPVWRDSRVIFKLLNYDCGMFLKLAAYEDSIKDREAWGAYGCPDVRHMWYLEPVVHGGELLFFIINGKYGLGLKLAVCADSIGDRTLWGHSTDVRADPGYFGWYIKPIN</sequence>
<dbReference type="Gene3D" id="1.10.10.2400">
    <property type="entry name" value="Lepidopteran low molecular weight (30 kD) lipoprotein, N-terminal domain"/>
    <property type="match status" value="1"/>
</dbReference>
<evidence type="ECO:0000256" key="1">
    <source>
        <dbReference type="ARBA" id="ARBA00022729"/>
    </source>
</evidence>
<dbReference type="Proteomes" id="UP001153292">
    <property type="component" value="Chromosome 18"/>
</dbReference>
<dbReference type="EMBL" id="OU963911">
    <property type="protein sequence ID" value="CAH0401029.1"/>
    <property type="molecule type" value="Genomic_DNA"/>
</dbReference>
<accession>A0ABN8B078</accession>
<name>A0ABN8B078_CHISP</name>
<evidence type="ECO:0000313" key="2">
    <source>
        <dbReference type="EMBL" id="CAH0401029.1"/>
    </source>
</evidence>
<reference evidence="2" key="1">
    <citation type="submission" date="2021-12" db="EMBL/GenBank/DDBJ databases">
        <authorList>
            <person name="King R."/>
        </authorList>
    </citation>
    <scope>NUCLEOTIDE SEQUENCE</scope>
</reference>
<evidence type="ECO:0000313" key="3">
    <source>
        <dbReference type="Proteomes" id="UP001153292"/>
    </source>
</evidence>